<keyword evidence="1" id="KW-0812">Transmembrane</keyword>
<evidence type="ECO:0000256" key="1">
    <source>
        <dbReference type="SAM" id="Phobius"/>
    </source>
</evidence>
<name>A0A645JFN7_9ZZZZ</name>
<evidence type="ECO:0000313" key="2">
    <source>
        <dbReference type="EMBL" id="MPN62518.1"/>
    </source>
</evidence>
<accession>A0A645JFN7</accession>
<protein>
    <submittedName>
        <fullName evidence="2">Uncharacterized protein</fullName>
    </submittedName>
</protein>
<reference evidence="2" key="1">
    <citation type="submission" date="2019-08" db="EMBL/GenBank/DDBJ databases">
        <authorList>
            <person name="Kucharzyk K."/>
            <person name="Murdoch R.W."/>
            <person name="Higgins S."/>
            <person name="Loffler F."/>
        </authorList>
    </citation>
    <scope>NUCLEOTIDE SEQUENCE</scope>
</reference>
<keyword evidence="1" id="KW-0472">Membrane</keyword>
<comment type="caution">
    <text evidence="2">The sequence shown here is derived from an EMBL/GenBank/DDBJ whole genome shotgun (WGS) entry which is preliminary data.</text>
</comment>
<feature type="transmembrane region" description="Helical" evidence="1">
    <location>
        <begin position="20"/>
        <end position="43"/>
    </location>
</feature>
<gene>
    <name evidence="2" type="ORF">SDC9_210267</name>
</gene>
<keyword evidence="1" id="KW-1133">Transmembrane helix</keyword>
<dbReference type="AlphaFoldDB" id="A0A645JFN7"/>
<proteinExistence type="predicted"/>
<dbReference type="EMBL" id="VSSQ01140632">
    <property type="protein sequence ID" value="MPN62518.1"/>
    <property type="molecule type" value="Genomic_DNA"/>
</dbReference>
<organism evidence="2">
    <name type="scientific">bioreactor metagenome</name>
    <dbReference type="NCBI Taxonomy" id="1076179"/>
    <lineage>
        <taxon>unclassified sequences</taxon>
        <taxon>metagenomes</taxon>
        <taxon>ecological metagenomes</taxon>
    </lineage>
</organism>
<sequence>MVQLIGEQGSRGGRADLDGVGNHLTVIGFLGWVAPLVAAFPWIGRQDRHAQQDEGYRTEAAYDSVVHVHTFSYYIMDMH</sequence>